<evidence type="ECO:0000313" key="3">
    <source>
        <dbReference type="Proteomes" id="UP000554235"/>
    </source>
</evidence>
<dbReference type="InterPro" id="IPR001810">
    <property type="entry name" value="F-box_dom"/>
</dbReference>
<dbReference type="OrthoDB" id="4192220at2759"/>
<feature type="domain" description="F-box" evidence="1">
    <location>
        <begin position="10"/>
        <end position="56"/>
    </location>
</feature>
<evidence type="ECO:0000313" key="2">
    <source>
        <dbReference type="EMBL" id="KAF4466296.1"/>
    </source>
</evidence>
<protein>
    <submittedName>
        <fullName evidence="2">F-box-like domain-containing</fullName>
    </submittedName>
</protein>
<name>A0A8H4LCJ0_9HYPO</name>
<accession>A0A8H4LCJ0</accession>
<gene>
    <name evidence="2" type="ORF">FALBO_6844</name>
</gene>
<dbReference type="AlphaFoldDB" id="A0A8H4LCJ0"/>
<reference evidence="2 3" key="1">
    <citation type="submission" date="2020-01" db="EMBL/GenBank/DDBJ databases">
        <title>Identification and distribution of gene clusters putatively required for synthesis of sphingolipid metabolism inhibitors in phylogenetically diverse species of the filamentous fungus Fusarium.</title>
        <authorList>
            <person name="Kim H.-S."/>
            <person name="Busman M."/>
            <person name="Brown D.W."/>
            <person name="Divon H."/>
            <person name="Uhlig S."/>
            <person name="Proctor R.H."/>
        </authorList>
    </citation>
    <scope>NUCLEOTIDE SEQUENCE [LARGE SCALE GENOMIC DNA]</scope>
    <source>
        <strain evidence="2 3">NRRL 20459</strain>
    </source>
</reference>
<comment type="caution">
    <text evidence="2">The sequence shown here is derived from an EMBL/GenBank/DDBJ whole genome shotgun (WGS) entry which is preliminary data.</text>
</comment>
<organism evidence="2 3">
    <name type="scientific">Fusarium albosuccineum</name>
    <dbReference type="NCBI Taxonomy" id="1237068"/>
    <lineage>
        <taxon>Eukaryota</taxon>
        <taxon>Fungi</taxon>
        <taxon>Dikarya</taxon>
        <taxon>Ascomycota</taxon>
        <taxon>Pezizomycotina</taxon>
        <taxon>Sordariomycetes</taxon>
        <taxon>Hypocreomycetidae</taxon>
        <taxon>Hypocreales</taxon>
        <taxon>Nectriaceae</taxon>
        <taxon>Fusarium</taxon>
        <taxon>Fusarium decemcellulare species complex</taxon>
    </lineage>
</organism>
<dbReference type="EMBL" id="JAADYS010000898">
    <property type="protein sequence ID" value="KAF4466296.1"/>
    <property type="molecule type" value="Genomic_DNA"/>
</dbReference>
<dbReference type="Proteomes" id="UP000554235">
    <property type="component" value="Unassembled WGS sequence"/>
</dbReference>
<evidence type="ECO:0000259" key="1">
    <source>
        <dbReference type="Pfam" id="PF12937"/>
    </source>
</evidence>
<sequence>MTTTIKTISPELLSQVLKFVYQSRDGRPSSLLGCLLVCRRWRDHALPILYRHLVLRTNHLSRFLGCFDHQTFSSSTQSMSLHLFQPRVTRGRHASAVANHTLDGFLRRLAKDVLPLALRLVTFSFTAKRDNPHGLYFYRETISAILSALPVGCVNIEIDTGNRDWNHDDASQVHLCHDIRALLPRLRHCRIKLRTMCSAMVGSHEEQGFCAVHLSPSMQSLVVNCISNQWEVNSRCPSHDESTAWHSVIKGLRRMVKQHETKAELVVMGATDDSDRLSCKTLLRCHVGSDITTWTMPIVNLPRTWDHNSNLYIRTEKAGFVGDGSGVIEEFAEGFRWKTMRSRARLPASVADTCLVPEKRIEVWTETEWRHRYKGGWNSSCSLWRNEEKAGMRLLDAEKRQDFELRCLVEITPEG</sequence>
<proteinExistence type="predicted"/>
<dbReference type="Pfam" id="PF12937">
    <property type="entry name" value="F-box-like"/>
    <property type="match status" value="1"/>
</dbReference>
<keyword evidence="3" id="KW-1185">Reference proteome</keyword>